<evidence type="ECO:0000256" key="1">
    <source>
        <dbReference type="SAM" id="SignalP"/>
    </source>
</evidence>
<comment type="caution">
    <text evidence="2">The sequence shown here is derived from an EMBL/GenBank/DDBJ whole genome shotgun (WGS) entry which is preliminary data.</text>
</comment>
<proteinExistence type="predicted"/>
<dbReference type="Proteomes" id="UP001336020">
    <property type="component" value="Unassembled WGS sequence"/>
</dbReference>
<dbReference type="InterPro" id="IPR015943">
    <property type="entry name" value="WD40/YVTN_repeat-like_dom_sf"/>
</dbReference>
<dbReference type="Gene3D" id="2.130.10.10">
    <property type="entry name" value="YVTN repeat-like/Quinoprotein amine dehydrogenase"/>
    <property type="match status" value="2"/>
</dbReference>
<dbReference type="EMBL" id="JAUTXY010000007">
    <property type="protein sequence ID" value="MEE2059105.1"/>
    <property type="molecule type" value="Genomic_DNA"/>
</dbReference>
<keyword evidence="3" id="KW-1185">Reference proteome</keyword>
<evidence type="ECO:0000313" key="3">
    <source>
        <dbReference type="Proteomes" id="UP001336020"/>
    </source>
</evidence>
<dbReference type="PROSITE" id="PS51257">
    <property type="entry name" value="PROKAR_LIPOPROTEIN"/>
    <property type="match status" value="1"/>
</dbReference>
<evidence type="ECO:0000313" key="2">
    <source>
        <dbReference type="EMBL" id="MEE2059105.1"/>
    </source>
</evidence>
<dbReference type="InterPro" id="IPR011044">
    <property type="entry name" value="Quino_amine_DH_bsu"/>
</dbReference>
<organism evidence="2 3">
    <name type="scientific">Rhodococcus artemisiae</name>
    <dbReference type="NCBI Taxonomy" id="714159"/>
    <lineage>
        <taxon>Bacteria</taxon>
        <taxon>Bacillati</taxon>
        <taxon>Actinomycetota</taxon>
        <taxon>Actinomycetes</taxon>
        <taxon>Mycobacteriales</taxon>
        <taxon>Nocardiaceae</taxon>
        <taxon>Rhodococcus</taxon>
    </lineage>
</organism>
<sequence length="397" mass="41954">MRLRHVPGKGALAAAVGAALLATACSGSDEQTVTDPTTVSPSADASAEGGIAVAIENGLVVLDGESLEIRGEFDSEEFTRLNAVGDGRHLLVTTTGGFQVLDTATPELTDLVFEAETPAHVVRHHGKTVLYDDGTSNTVVFDTDALLTNNDELPSTRMVPGDEAHHGVSIVLEDGTLLTTIGNADGRTGVRALDTDSNEVTRSEECPGVHGEGTAADEAVVFGCEDGALLYHDGAFEKFTAPDEYGRMGNAYVSETSPLIIGDYKNDPDAEGSLLHMVALIDTESHTYEAIELPDGIEYTWRGIARGPNDQAYVLATDGSIYVMDPATGEMRGRYPVIAPWEGPDEWQNPHPAIVVDGDIGYVTEPASNTIHAVDLTTGVIVKSTELPDQPNEIAVA</sequence>
<dbReference type="SUPFAM" id="SSF50969">
    <property type="entry name" value="YVTN repeat-like/Quinoprotein amine dehydrogenase"/>
    <property type="match status" value="1"/>
</dbReference>
<feature type="chain" id="PRO_5047535144" evidence="1">
    <location>
        <begin position="25"/>
        <end position="397"/>
    </location>
</feature>
<dbReference type="InterPro" id="IPR047697">
    <property type="entry name" value="AztD-like"/>
</dbReference>
<reference evidence="2 3" key="1">
    <citation type="submission" date="2023-07" db="EMBL/GenBank/DDBJ databases">
        <authorList>
            <person name="Girao M."/>
            <person name="Carvalho M.F."/>
        </authorList>
    </citation>
    <scope>NUCLEOTIDE SEQUENCE [LARGE SCALE GENOMIC DNA]</scope>
    <source>
        <strain evidence="2 3">YIM65754</strain>
    </source>
</reference>
<keyword evidence="1" id="KW-0732">Signal</keyword>
<accession>A0ABU7LC23</accession>
<gene>
    <name evidence="2" type="primary">aztD</name>
    <name evidence="2" type="ORF">Q7514_16415</name>
</gene>
<protein>
    <submittedName>
        <fullName evidence="2">Zinc metallochaperone AztD</fullName>
    </submittedName>
</protein>
<dbReference type="NCBIfam" id="NF038015">
    <property type="entry name" value="AztD"/>
    <property type="match status" value="1"/>
</dbReference>
<feature type="signal peptide" evidence="1">
    <location>
        <begin position="1"/>
        <end position="24"/>
    </location>
</feature>
<dbReference type="RefSeq" id="WP_330134352.1">
    <property type="nucleotide sequence ID" value="NZ_JAUTXY010000007.1"/>
</dbReference>
<name>A0ABU7LC23_9NOCA</name>